<keyword evidence="6" id="KW-0460">Magnesium</keyword>
<dbReference type="AlphaFoldDB" id="A0A3M2Z310"/>
<dbReference type="Gene3D" id="1.10.287.610">
    <property type="entry name" value="Helix hairpin bin"/>
    <property type="match status" value="1"/>
</dbReference>
<evidence type="ECO:0000256" key="3">
    <source>
        <dbReference type="ARBA" id="ARBA00022723"/>
    </source>
</evidence>
<keyword evidence="2" id="KW-0235">DNA replication</keyword>
<evidence type="ECO:0000256" key="1">
    <source>
        <dbReference type="ARBA" id="ARBA00022598"/>
    </source>
</evidence>
<keyword evidence="5" id="KW-0862">Zinc</keyword>
<evidence type="ECO:0000313" key="9">
    <source>
        <dbReference type="EMBL" id="RML82672.1"/>
    </source>
</evidence>
<keyword evidence="3" id="KW-0479">Metal-binding</keyword>
<keyword evidence="1 9" id="KW-0436">Ligase</keyword>
<dbReference type="GO" id="GO:0016874">
    <property type="term" value="F:ligase activity"/>
    <property type="evidence" value="ECO:0007669"/>
    <property type="project" value="UniProtKB-KW"/>
</dbReference>
<gene>
    <name evidence="9" type="ORF">APX70_08353</name>
</gene>
<evidence type="ECO:0000256" key="8">
    <source>
        <dbReference type="ARBA" id="ARBA00023204"/>
    </source>
</evidence>
<name>A0A3M2Z310_PSEYM</name>
<protein>
    <submittedName>
        <fullName evidence="9">DNA ligase</fullName>
    </submittedName>
</protein>
<dbReference type="GO" id="GO:0006281">
    <property type="term" value="P:DNA repair"/>
    <property type="evidence" value="ECO:0007669"/>
    <property type="project" value="UniProtKB-KW"/>
</dbReference>
<feature type="non-terminal residue" evidence="9">
    <location>
        <position position="66"/>
    </location>
</feature>
<accession>A0A3M2Z310</accession>
<evidence type="ECO:0000256" key="6">
    <source>
        <dbReference type="ARBA" id="ARBA00022842"/>
    </source>
</evidence>
<evidence type="ECO:0000256" key="7">
    <source>
        <dbReference type="ARBA" id="ARBA00023027"/>
    </source>
</evidence>
<evidence type="ECO:0000256" key="4">
    <source>
        <dbReference type="ARBA" id="ARBA00022763"/>
    </source>
</evidence>
<dbReference type="Proteomes" id="UP000282378">
    <property type="component" value="Unassembled WGS sequence"/>
</dbReference>
<reference evidence="9 10" key="1">
    <citation type="submission" date="2018-08" db="EMBL/GenBank/DDBJ databases">
        <title>Recombination of ecologically and evolutionarily significant loci maintains genetic cohesion in the Pseudomonas syringae species complex.</title>
        <authorList>
            <person name="Dillon M."/>
            <person name="Thakur S."/>
            <person name="Almeida R.N.D."/>
            <person name="Weir B.S."/>
            <person name="Guttman D.S."/>
        </authorList>
    </citation>
    <scope>NUCLEOTIDE SEQUENCE [LARGE SCALE GENOMIC DNA]</scope>
    <source>
        <strain evidence="9 10">88_10</strain>
    </source>
</reference>
<evidence type="ECO:0000256" key="5">
    <source>
        <dbReference type="ARBA" id="ARBA00022833"/>
    </source>
</evidence>
<dbReference type="FunFam" id="1.10.287.610:FF:000002">
    <property type="entry name" value="DNA ligase"/>
    <property type="match status" value="1"/>
</dbReference>
<evidence type="ECO:0000256" key="2">
    <source>
        <dbReference type="ARBA" id="ARBA00022705"/>
    </source>
</evidence>
<keyword evidence="7" id="KW-0520">NAD</keyword>
<keyword evidence="4" id="KW-0227">DNA damage</keyword>
<dbReference type="EMBL" id="RBNL01001997">
    <property type="protein sequence ID" value="RML82672.1"/>
    <property type="molecule type" value="Genomic_DNA"/>
</dbReference>
<comment type="caution">
    <text evidence="9">The sequence shown here is derived from an EMBL/GenBank/DDBJ whole genome shotgun (WGS) entry which is preliminary data.</text>
</comment>
<proteinExistence type="predicted"/>
<keyword evidence="8" id="KW-0234">DNA repair</keyword>
<dbReference type="GO" id="GO:0006260">
    <property type="term" value="P:DNA replication"/>
    <property type="evidence" value="ECO:0007669"/>
    <property type="project" value="UniProtKB-KW"/>
</dbReference>
<dbReference type="SUPFAM" id="SSF56091">
    <property type="entry name" value="DNA ligase/mRNA capping enzyme, catalytic domain"/>
    <property type="match status" value="1"/>
</dbReference>
<dbReference type="GO" id="GO:0046872">
    <property type="term" value="F:metal ion binding"/>
    <property type="evidence" value="ECO:0007669"/>
    <property type="project" value="UniProtKB-KW"/>
</dbReference>
<organism evidence="9 10">
    <name type="scientific">Pseudomonas syringae pv. maculicola</name>
    <dbReference type="NCBI Taxonomy" id="59511"/>
    <lineage>
        <taxon>Bacteria</taxon>
        <taxon>Pseudomonadati</taxon>
        <taxon>Pseudomonadota</taxon>
        <taxon>Gammaproteobacteria</taxon>
        <taxon>Pseudomonadales</taxon>
        <taxon>Pseudomonadaceae</taxon>
        <taxon>Pseudomonas</taxon>
    </lineage>
</organism>
<sequence length="66" mass="7569">MKAAETRILELRAELDQHNYRYHVLDEPSIPDAEYDRLFHELKALEAENPHLVTPDSPTQRVGSAA</sequence>
<evidence type="ECO:0000313" key="10">
    <source>
        <dbReference type="Proteomes" id="UP000282378"/>
    </source>
</evidence>